<evidence type="ECO:0000313" key="3">
    <source>
        <dbReference type="Proteomes" id="UP001501598"/>
    </source>
</evidence>
<name>A0ABP8RUJ3_9PSEU</name>
<keyword evidence="1" id="KW-0812">Transmembrane</keyword>
<keyword evidence="3" id="KW-1185">Reference proteome</keyword>
<protein>
    <submittedName>
        <fullName evidence="2">Uncharacterized protein</fullName>
    </submittedName>
</protein>
<feature type="transmembrane region" description="Helical" evidence="1">
    <location>
        <begin position="42"/>
        <end position="67"/>
    </location>
</feature>
<organism evidence="2 3">
    <name type="scientific">Pseudonocardia xishanensis</name>
    <dbReference type="NCBI Taxonomy" id="630995"/>
    <lineage>
        <taxon>Bacteria</taxon>
        <taxon>Bacillati</taxon>
        <taxon>Actinomycetota</taxon>
        <taxon>Actinomycetes</taxon>
        <taxon>Pseudonocardiales</taxon>
        <taxon>Pseudonocardiaceae</taxon>
        <taxon>Pseudonocardia</taxon>
    </lineage>
</organism>
<sequence>MNGPIPGAPPEQAELERGAITFPDAVVIGLAATSPAYSPAAVIGPVVALVGVYAPGVLLASFVPMLLIASAFSSLNKVDPASGPSWGRGC</sequence>
<evidence type="ECO:0000313" key="2">
    <source>
        <dbReference type="EMBL" id="GAA4548163.1"/>
    </source>
</evidence>
<reference evidence="3" key="1">
    <citation type="journal article" date="2019" name="Int. J. Syst. Evol. Microbiol.">
        <title>The Global Catalogue of Microorganisms (GCM) 10K type strain sequencing project: providing services to taxonomists for standard genome sequencing and annotation.</title>
        <authorList>
            <consortium name="The Broad Institute Genomics Platform"/>
            <consortium name="The Broad Institute Genome Sequencing Center for Infectious Disease"/>
            <person name="Wu L."/>
            <person name="Ma J."/>
        </authorList>
    </citation>
    <scope>NUCLEOTIDE SEQUENCE [LARGE SCALE GENOMIC DNA]</scope>
    <source>
        <strain evidence="3">JCM 17906</strain>
    </source>
</reference>
<keyword evidence="1" id="KW-0472">Membrane</keyword>
<accession>A0ABP8RUJ3</accession>
<proteinExistence type="predicted"/>
<dbReference type="EMBL" id="BAABGT010000038">
    <property type="protein sequence ID" value="GAA4548163.1"/>
    <property type="molecule type" value="Genomic_DNA"/>
</dbReference>
<dbReference type="Proteomes" id="UP001501598">
    <property type="component" value="Unassembled WGS sequence"/>
</dbReference>
<evidence type="ECO:0000256" key="1">
    <source>
        <dbReference type="SAM" id="Phobius"/>
    </source>
</evidence>
<dbReference type="RefSeq" id="WP_345418851.1">
    <property type="nucleotide sequence ID" value="NZ_BAABGT010000038.1"/>
</dbReference>
<comment type="caution">
    <text evidence="2">The sequence shown here is derived from an EMBL/GenBank/DDBJ whole genome shotgun (WGS) entry which is preliminary data.</text>
</comment>
<keyword evidence="1" id="KW-1133">Transmembrane helix</keyword>
<gene>
    <name evidence="2" type="ORF">GCM10023175_33910</name>
</gene>